<gene>
    <name evidence="1" type="ORF">UFOVP1655_144</name>
</gene>
<evidence type="ECO:0000313" key="1">
    <source>
        <dbReference type="EMBL" id="CAB4222590.1"/>
    </source>
</evidence>
<proteinExistence type="predicted"/>
<organism evidence="1">
    <name type="scientific">uncultured Caudovirales phage</name>
    <dbReference type="NCBI Taxonomy" id="2100421"/>
    <lineage>
        <taxon>Viruses</taxon>
        <taxon>Duplodnaviria</taxon>
        <taxon>Heunggongvirae</taxon>
        <taxon>Uroviricota</taxon>
        <taxon>Caudoviricetes</taxon>
        <taxon>Peduoviridae</taxon>
        <taxon>Maltschvirus</taxon>
        <taxon>Maltschvirus maltsch</taxon>
    </lineage>
</organism>
<dbReference type="EMBL" id="LR797523">
    <property type="protein sequence ID" value="CAB4222590.1"/>
    <property type="molecule type" value="Genomic_DNA"/>
</dbReference>
<sequence length="106" mass="11508">MKTIEEVVNLALAEASMATDKYLVANPDSWYPCGFASVKIKPARGKLVSYLKAHGIGSVSYSGGYQIWNPSGSYTQSMNAKVQGADAFVKVLADNGFNAYTEYRLD</sequence>
<name>A0A6J5T4T3_9CAUD</name>
<accession>A0A6J5T4T3</accession>
<reference evidence="1" key="1">
    <citation type="submission" date="2020-05" db="EMBL/GenBank/DDBJ databases">
        <authorList>
            <person name="Chiriac C."/>
            <person name="Salcher M."/>
            <person name="Ghai R."/>
            <person name="Kavagutti S V."/>
        </authorList>
    </citation>
    <scope>NUCLEOTIDE SEQUENCE</scope>
</reference>
<protein>
    <submittedName>
        <fullName evidence="1">Uncharacterized protein</fullName>
    </submittedName>
</protein>